<dbReference type="PANTHER" id="PTHR46902:SF1">
    <property type="entry name" value="DOMON DOMAIN-CONTAINING PROTEIN FRRS1L"/>
    <property type="match status" value="1"/>
</dbReference>
<name>A0A1I8ABP3_9BILA</name>
<dbReference type="GO" id="GO:0099072">
    <property type="term" value="P:regulation of postsynaptic membrane neurotransmitter receptor levels"/>
    <property type="evidence" value="ECO:0007669"/>
    <property type="project" value="TreeGrafter"/>
</dbReference>
<sequence>MLLMTVLPLLFLLLQAVRCQQFSTVECGDTKGCVLSPQGCQASECLRAFTYSRINSTTLEMELMARIPYATDGYVSVGFSRDTLMGDDTVTECASFNGGPYQGSLSYNPGKSNVILTAPQYVQEEILQTLEARYENGKLYCKLRQQIRPSGNLPANQVQSLDSSFYILMATGRTANNALEVHSLTRNSDDFPFSTAQPINLLQYPQREAALGDNSILMNNSLLGPVPSLGSLNTVPSAAIAAPESDYVFNLIKVHAILMVLAWMIFITISLLFTRYLRGNWPNTTILGLHLWFHVHRTLNIIAIGAMIAGFVCVFVARDWQWKGPKATQSQELNREWPSVHAMLGLLACVVAWAQPIGAIFRCDPHAKLRFIFHFLHGFFGFGSWVMAAAAIMITCVHFEPRFLNRDAALGLFIAFLCVIGLTMIGNEALMVHQWWQRRHTVVSSDMEMIQVNGKTHVTVSPENRKINRIRVLVVAFASLVSIGTAVAISAMIGTAKRPLQ</sequence>
<dbReference type="CDD" id="cd08760">
    <property type="entry name" value="Cyt_b561_FRRS1_like"/>
    <property type="match status" value="1"/>
</dbReference>
<evidence type="ECO:0000313" key="11">
    <source>
        <dbReference type="Proteomes" id="UP000095287"/>
    </source>
</evidence>
<dbReference type="WBParaSite" id="L893_g427.t1">
    <property type="protein sequence ID" value="L893_g427.t1"/>
    <property type="gene ID" value="L893_g427"/>
</dbReference>
<dbReference type="PROSITE" id="PS50939">
    <property type="entry name" value="CYTOCHROME_B561"/>
    <property type="match status" value="1"/>
</dbReference>
<keyword evidence="4" id="KW-0249">Electron transport</keyword>
<evidence type="ECO:0000256" key="3">
    <source>
        <dbReference type="ARBA" id="ARBA00022692"/>
    </source>
</evidence>
<dbReference type="InterPro" id="IPR042789">
    <property type="entry name" value="FRRS1L"/>
</dbReference>
<evidence type="ECO:0000259" key="9">
    <source>
        <dbReference type="PROSITE" id="PS50836"/>
    </source>
</evidence>
<evidence type="ECO:0000256" key="7">
    <source>
        <dbReference type="SAM" id="Phobius"/>
    </source>
</evidence>
<dbReference type="InterPro" id="IPR006593">
    <property type="entry name" value="Cyt_b561/ferric_Rdtase_TM"/>
</dbReference>
<feature type="transmembrane region" description="Helical" evidence="7">
    <location>
        <begin position="298"/>
        <end position="317"/>
    </location>
</feature>
<evidence type="ECO:0000256" key="6">
    <source>
        <dbReference type="ARBA" id="ARBA00023136"/>
    </source>
</evidence>
<dbReference type="GO" id="GO:0016020">
    <property type="term" value="C:membrane"/>
    <property type="evidence" value="ECO:0007669"/>
    <property type="project" value="UniProtKB-SubCell"/>
</dbReference>
<dbReference type="PROSITE" id="PS50836">
    <property type="entry name" value="DOMON"/>
    <property type="match status" value="1"/>
</dbReference>
<keyword evidence="6 7" id="KW-0472">Membrane</keyword>
<dbReference type="Pfam" id="PF03351">
    <property type="entry name" value="DOMON"/>
    <property type="match status" value="1"/>
</dbReference>
<dbReference type="AlphaFoldDB" id="A0A1I8ABP3"/>
<keyword evidence="3 7" id="KW-0812">Transmembrane</keyword>
<accession>A0A1I8ABP3</accession>
<comment type="subcellular location">
    <subcellularLocation>
        <location evidence="1">Membrane</location>
    </subcellularLocation>
</comment>
<feature type="transmembrane region" description="Helical" evidence="7">
    <location>
        <begin position="371"/>
        <end position="394"/>
    </location>
</feature>
<organism evidence="11 12">
    <name type="scientific">Steinernema glaseri</name>
    <dbReference type="NCBI Taxonomy" id="37863"/>
    <lineage>
        <taxon>Eukaryota</taxon>
        <taxon>Metazoa</taxon>
        <taxon>Ecdysozoa</taxon>
        <taxon>Nematoda</taxon>
        <taxon>Chromadorea</taxon>
        <taxon>Rhabditida</taxon>
        <taxon>Tylenchina</taxon>
        <taxon>Panagrolaimomorpha</taxon>
        <taxon>Strongyloidoidea</taxon>
        <taxon>Steinernematidae</taxon>
        <taxon>Steinernema</taxon>
    </lineage>
</organism>
<feature type="domain" description="Cytochrome b561" evidence="10">
    <location>
        <begin position="216"/>
        <end position="433"/>
    </location>
</feature>
<dbReference type="GO" id="GO:1900449">
    <property type="term" value="P:regulation of glutamate receptor signaling pathway"/>
    <property type="evidence" value="ECO:0007669"/>
    <property type="project" value="InterPro"/>
</dbReference>
<evidence type="ECO:0000256" key="8">
    <source>
        <dbReference type="SAM" id="SignalP"/>
    </source>
</evidence>
<keyword evidence="5 7" id="KW-1133">Transmembrane helix</keyword>
<keyword evidence="2" id="KW-0813">Transport</keyword>
<feature type="transmembrane region" description="Helical" evidence="7">
    <location>
        <begin position="472"/>
        <end position="493"/>
    </location>
</feature>
<evidence type="ECO:0000313" key="12">
    <source>
        <dbReference type="WBParaSite" id="L893_g427.t1"/>
    </source>
</evidence>
<evidence type="ECO:0000256" key="1">
    <source>
        <dbReference type="ARBA" id="ARBA00004370"/>
    </source>
</evidence>
<evidence type="ECO:0000256" key="5">
    <source>
        <dbReference type="ARBA" id="ARBA00022989"/>
    </source>
</evidence>
<evidence type="ECO:0000256" key="4">
    <source>
        <dbReference type="ARBA" id="ARBA00022982"/>
    </source>
</evidence>
<keyword evidence="8" id="KW-0732">Signal</keyword>
<evidence type="ECO:0000256" key="2">
    <source>
        <dbReference type="ARBA" id="ARBA00022448"/>
    </source>
</evidence>
<dbReference type="InterPro" id="IPR005018">
    <property type="entry name" value="DOMON_domain"/>
</dbReference>
<keyword evidence="11" id="KW-1185">Reference proteome</keyword>
<evidence type="ECO:0000259" key="10">
    <source>
        <dbReference type="PROSITE" id="PS50939"/>
    </source>
</evidence>
<protein>
    <submittedName>
        <fullName evidence="12">Cytochrome b561 domain-containing protein</fullName>
    </submittedName>
</protein>
<feature type="domain" description="DOMON" evidence="9">
    <location>
        <begin position="45"/>
        <end position="172"/>
    </location>
</feature>
<feature type="transmembrane region" description="Helical" evidence="7">
    <location>
        <begin position="409"/>
        <end position="430"/>
    </location>
</feature>
<feature type="transmembrane region" description="Helical" evidence="7">
    <location>
        <begin position="337"/>
        <end position="359"/>
    </location>
</feature>
<dbReference type="PANTHER" id="PTHR46902">
    <property type="entry name" value="DOMON DOMAIN-CONTAINING PROTEIN FRRS1L"/>
    <property type="match status" value="1"/>
</dbReference>
<feature type="transmembrane region" description="Helical" evidence="7">
    <location>
        <begin position="256"/>
        <end position="277"/>
    </location>
</feature>
<dbReference type="Proteomes" id="UP000095287">
    <property type="component" value="Unplaced"/>
</dbReference>
<feature type="chain" id="PRO_5009314442" evidence="8">
    <location>
        <begin position="20"/>
        <end position="501"/>
    </location>
</feature>
<feature type="signal peptide" evidence="8">
    <location>
        <begin position="1"/>
        <end position="19"/>
    </location>
</feature>
<reference evidence="12" key="1">
    <citation type="submission" date="2016-11" db="UniProtKB">
        <authorList>
            <consortium name="WormBaseParasite"/>
        </authorList>
    </citation>
    <scope>IDENTIFICATION</scope>
</reference>
<dbReference type="Gene3D" id="1.20.120.1770">
    <property type="match status" value="1"/>
</dbReference>
<dbReference type="SMART" id="SM00665">
    <property type="entry name" value="B561"/>
    <property type="match status" value="1"/>
</dbReference>
<proteinExistence type="predicted"/>
<dbReference type="CDD" id="cd09628">
    <property type="entry name" value="DOMON_SDR_2_like"/>
    <property type="match status" value="1"/>
</dbReference>